<sequence>MHQIANRIGKRPLVQPPSDFVEREDGFYLYLDMPGVEKEKLLLDIENDKLSVQAKSNFGLVSGERVHSMEFGEVEYCARFEVSELVDKERVSAKFENGVLTIYLPKRNEVPPKRIKIDVL</sequence>
<name>A0A1N6H300_9BACT</name>
<dbReference type="CDD" id="cd06464">
    <property type="entry name" value="ACD_sHsps-like"/>
    <property type="match status" value="1"/>
</dbReference>
<dbReference type="STRING" id="1121457.SAMN02745161_1975"/>
<dbReference type="PROSITE" id="PS01031">
    <property type="entry name" value="SHSP"/>
    <property type="match status" value="1"/>
</dbReference>
<reference evidence="6" key="1">
    <citation type="submission" date="2016-11" db="EMBL/GenBank/DDBJ databases">
        <authorList>
            <person name="Varghese N."/>
            <person name="Submissions S."/>
        </authorList>
    </citation>
    <scope>NUCLEOTIDE SEQUENCE [LARGE SCALE GENOMIC DNA]</scope>
    <source>
        <strain evidence="6">DSM 17456</strain>
    </source>
</reference>
<organism evidence="5 6">
    <name type="scientific">Halodesulfovibrio marinisediminis DSM 17456</name>
    <dbReference type="NCBI Taxonomy" id="1121457"/>
    <lineage>
        <taxon>Bacteria</taxon>
        <taxon>Pseudomonadati</taxon>
        <taxon>Thermodesulfobacteriota</taxon>
        <taxon>Desulfovibrionia</taxon>
        <taxon>Desulfovibrionales</taxon>
        <taxon>Desulfovibrionaceae</taxon>
        <taxon>Halodesulfovibrio</taxon>
    </lineage>
</organism>
<dbReference type="InterPro" id="IPR044587">
    <property type="entry name" value="HSP21-like"/>
</dbReference>
<keyword evidence="1" id="KW-0346">Stress response</keyword>
<dbReference type="OrthoDB" id="9811615at2"/>
<comment type="similarity">
    <text evidence="2 3">Belongs to the small heat shock protein (HSP20) family.</text>
</comment>
<dbReference type="InterPro" id="IPR008978">
    <property type="entry name" value="HSP20-like_chaperone"/>
</dbReference>
<feature type="domain" description="SHSP" evidence="4">
    <location>
        <begin position="9"/>
        <end position="120"/>
    </location>
</feature>
<keyword evidence="6" id="KW-1185">Reference proteome</keyword>
<accession>A0A1N6H300</accession>
<proteinExistence type="inferred from homology"/>
<dbReference type="Pfam" id="PF00011">
    <property type="entry name" value="HSP20"/>
    <property type="match status" value="1"/>
</dbReference>
<evidence type="ECO:0000313" key="5">
    <source>
        <dbReference type="EMBL" id="SIO14136.1"/>
    </source>
</evidence>
<dbReference type="SUPFAM" id="SSF49764">
    <property type="entry name" value="HSP20-like chaperones"/>
    <property type="match status" value="1"/>
</dbReference>
<evidence type="ECO:0000259" key="4">
    <source>
        <dbReference type="PROSITE" id="PS01031"/>
    </source>
</evidence>
<dbReference type="EMBL" id="FSRG01000005">
    <property type="protein sequence ID" value="SIO14136.1"/>
    <property type="molecule type" value="Genomic_DNA"/>
</dbReference>
<gene>
    <name evidence="5" type="ORF">SAMN02745161_1975</name>
</gene>
<dbReference type="Gene3D" id="2.60.40.790">
    <property type="match status" value="1"/>
</dbReference>
<dbReference type="RefSeq" id="WP_074216759.1">
    <property type="nucleotide sequence ID" value="NZ_FSRG01000005.1"/>
</dbReference>
<dbReference type="PANTHER" id="PTHR46733:SF4">
    <property type="entry name" value="HEAT SHOCK PROTEIN 21, CHLOROPLASTIC"/>
    <property type="match status" value="1"/>
</dbReference>
<dbReference type="InterPro" id="IPR002068">
    <property type="entry name" value="A-crystallin/Hsp20_dom"/>
</dbReference>
<evidence type="ECO:0000313" key="6">
    <source>
        <dbReference type="Proteomes" id="UP000184694"/>
    </source>
</evidence>
<dbReference type="AlphaFoldDB" id="A0A1N6H300"/>
<dbReference type="GO" id="GO:0009408">
    <property type="term" value="P:response to heat"/>
    <property type="evidence" value="ECO:0007669"/>
    <property type="project" value="InterPro"/>
</dbReference>
<evidence type="ECO:0000256" key="2">
    <source>
        <dbReference type="PROSITE-ProRule" id="PRU00285"/>
    </source>
</evidence>
<evidence type="ECO:0000256" key="3">
    <source>
        <dbReference type="RuleBase" id="RU003616"/>
    </source>
</evidence>
<evidence type="ECO:0000256" key="1">
    <source>
        <dbReference type="ARBA" id="ARBA00023016"/>
    </source>
</evidence>
<dbReference type="Proteomes" id="UP000184694">
    <property type="component" value="Unassembled WGS sequence"/>
</dbReference>
<dbReference type="PANTHER" id="PTHR46733">
    <property type="entry name" value="26.5 KDA HEAT SHOCK PROTEIN, MITOCHONDRIAL"/>
    <property type="match status" value="1"/>
</dbReference>
<protein>
    <submittedName>
        <fullName evidence="5">HSP20 family protein</fullName>
    </submittedName>
</protein>